<comment type="caution">
    <text evidence="1">The sequence shown here is derived from an EMBL/GenBank/DDBJ whole genome shotgun (WGS) entry which is preliminary data.</text>
</comment>
<gene>
    <name evidence="1" type="ORF">GC096_23810</name>
</gene>
<proteinExistence type="predicted"/>
<name>A0ABX1XGM5_9BACL</name>
<evidence type="ECO:0000313" key="2">
    <source>
        <dbReference type="Proteomes" id="UP000653578"/>
    </source>
</evidence>
<dbReference type="Proteomes" id="UP000653578">
    <property type="component" value="Unassembled WGS sequence"/>
</dbReference>
<dbReference type="EMBL" id="WHNY01000067">
    <property type="protein sequence ID" value="NOU67073.1"/>
    <property type="molecule type" value="Genomic_DNA"/>
</dbReference>
<evidence type="ECO:0000313" key="1">
    <source>
        <dbReference type="EMBL" id="NOU67073.1"/>
    </source>
</evidence>
<protein>
    <submittedName>
        <fullName evidence="1">Uncharacterized protein</fullName>
    </submittedName>
</protein>
<reference evidence="1 2" key="1">
    <citation type="submission" date="2019-10" db="EMBL/GenBank/DDBJ databases">
        <title>Description of Paenibacillus humi sp. nov.</title>
        <authorList>
            <person name="Carlier A."/>
            <person name="Qi S."/>
        </authorList>
    </citation>
    <scope>NUCLEOTIDE SEQUENCE [LARGE SCALE GENOMIC DNA]</scope>
    <source>
        <strain evidence="1 2">LMG 31461</strain>
    </source>
</reference>
<accession>A0ABX1XGM5</accession>
<dbReference type="RefSeq" id="WP_171633792.1">
    <property type="nucleotide sequence ID" value="NZ_WHNY01000067.1"/>
</dbReference>
<keyword evidence="2" id="KW-1185">Reference proteome</keyword>
<sequence length="75" mass="9062">MLPFPLLWFRYSQTGKEQYIDLEREPNELSNLIKSDDYEVEIQQWRNSLIKELFGKEERYTDGKQLLVGNRQQPV</sequence>
<organism evidence="1 2">
    <name type="scientific">Paenibacillus plantarum</name>
    <dbReference type="NCBI Taxonomy" id="2654975"/>
    <lineage>
        <taxon>Bacteria</taxon>
        <taxon>Bacillati</taxon>
        <taxon>Bacillota</taxon>
        <taxon>Bacilli</taxon>
        <taxon>Bacillales</taxon>
        <taxon>Paenibacillaceae</taxon>
        <taxon>Paenibacillus</taxon>
    </lineage>
</organism>